<evidence type="ECO:0000313" key="2">
    <source>
        <dbReference type="Proteomes" id="UP001652621"/>
    </source>
</evidence>
<gene>
    <name evidence="3" type="primary">LOC101895405</name>
</gene>
<dbReference type="Gene3D" id="1.20.1270.60">
    <property type="entry name" value="Arfaptin homology (AH) domain/BAR domain"/>
    <property type="match status" value="1"/>
</dbReference>
<protein>
    <submittedName>
        <fullName evidence="3">Islet cell autoantigen 1</fullName>
    </submittedName>
</protein>
<evidence type="ECO:0000313" key="3">
    <source>
        <dbReference type="RefSeq" id="XP_058987607.1"/>
    </source>
</evidence>
<dbReference type="PROSITE" id="PS50870">
    <property type="entry name" value="AH"/>
    <property type="match status" value="1"/>
</dbReference>
<dbReference type="InterPro" id="IPR024114">
    <property type="entry name" value="Islet_autoAg_Ica1/Ica1-like"/>
</dbReference>
<sequence length="559" mass="63808">MQHFWVTKKTVQRKLGTKEDEYIISSDAELDAKIEIFKSIAETSSELSKIIEQYQERLCILSQEESLFGRFLKEAGKRSKTTSQSITNTGKSVSYCGQQRMCIRVPLLRLQHEVDIFRNRAIIDTQSTISNMEKERTEYRAALEWMKSASAELDPDTGRGVDKFRTAQAHVRAAKQNFDTLSMDSIQKIDLLAAARCNMFSHVLVSYITELKQFGLKSSATYDTISKALEQKPKYDFCILKELTQYEEVSDHIKDISSFDNDQTLFFASDYADLNTEESIPKKLDIQKGTNANEQNHTPLIELSNNDRLLDLCGIENNFSSQLCDDNKATDQKQINSLGQNARSSKISMAHKLKKKQVDTKTNISQMGPSNMGNPVHIFMRYMSHRIFNRSRSIQKKNFILCCTFIRRVRSYFFEQSDYADLNTEESIPKKLDIQKGTNANEQNHTPLIELSNNDRLLDLCGIENNFSSQLCDDNKATDQKQINSLGQNARSSKISMAHKLKKKQVDTKTNISVSDNLNSTKSAKQKTWIELFADLDPLCNLEVFDLKINGNLKSSQQT</sequence>
<proteinExistence type="predicted"/>
<dbReference type="PANTHER" id="PTHR10164">
    <property type="entry name" value="ISLET CELL AUTOANTIGEN 1"/>
    <property type="match status" value="1"/>
</dbReference>
<dbReference type="InterPro" id="IPR027267">
    <property type="entry name" value="AH/BAR_dom_sf"/>
</dbReference>
<organism evidence="2 3">
    <name type="scientific">Musca domestica</name>
    <name type="common">House fly</name>
    <dbReference type="NCBI Taxonomy" id="7370"/>
    <lineage>
        <taxon>Eukaryota</taxon>
        <taxon>Metazoa</taxon>
        <taxon>Ecdysozoa</taxon>
        <taxon>Arthropoda</taxon>
        <taxon>Hexapoda</taxon>
        <taxon>Insecta</taxon>
        <taxon>Pterygota</taxon>
        <taxon>Neoptera</taxon>
        <taxon>Endopterygota</taxon>
        <taxon>Diptera</taxon>
        <taxon>Brachycera</taxon>
        <taxon>Muscomorpha</taxon>
        <taxon>Muscoidea</taxon>
        <taxon>Muscidae</taxon>
        <taxon>Musca</taxon>
    </lineage>
</organism>
<keyword evidence="2" id="KW-1185">Reference proteome</keyword>
<reference evidence="3" key="1">
    <citation type="submission" date="2025-08" db="UniProtKB">
        <authorList>
            <consortium name="RefSeq"/>
        </authorList>
    </citation>
    <scope>IDENTIFICATION</scope>
    <source>
        <strain evidence="3">Aabys</strain>
        <tissue evidence="3">Whole body</tissue>
    </source>
</reference>
<dbReference type="RefSeq" id="XP_058987607.1">
    <property type="nucleotide sequence ID" value="XM_059131624.1"/>
</dbReference>
<dbReference type="GeneID" id="101895405"/>
<dbReference type="Proteomes" id="UP001652621">
    <property type="component" value="Unplaced"/>
</dbReference>
<name>A0ABM3VP87_MUSDO</name>
<feature type="domain" description="AH" evidence="1">
    <location>
        <begin position="25"/>
        <end position="227"/>
    </location>
</feature>
<evidence type="ECO:0000259" key="1">
    <source>
        <dbReference type="PROSITE" id="PS50870"/>
    </source>
</evidence>
<dbReference type="SMART" id="SM01015">
    <property type="entry name" value="Arfaptin"/>
    <property type="match status" value="1"/>
</dbReference>
<dbReference type="SUPFAM" id="SSF103657">
    <property type="entry name" value="BAR/IMD domain-like"/>
    <property type="match status" value="1"/>
</dbReference>
<dbReference type="Pfam" id="PF06456">
    <property type="entry name" value="Arfaptin"/>
    <property type="match status" value="1"/>
</dbReference>
<dbReference type="PANTHER" id="PTHR10164:SF4">
    <property type="entry name" value="GH23156P"/>
    <property type="match status" value="1"/>
</dbReference>
<dbReference type="InterPro" id="IPR010504">
    <property type="entry name" value="AH_dom"/>
</dbReference>
<accession>A0ABM3VP87</accession>